<comment type="similarity">
    <text evidence="1">Belongs to the guanylate kinase family.</text>
</comment>
<dbReference type="Pfam" id="PF00625">
    <property type="entry name" value="Guanylate_kin"/>
    <property type="match status" value="1"/>
</dbReference>
<dbReference type="InterPro" id="IPR027417">
    <property type="entry name" value="P-loop_NTPase"/>
</dbReference>
<dbReference type="EMBL" id="CAEZSN010000127">
    <property type="protein sequence ID" value="CAB4548791.1"/>
    <property type="molecule type" value="Genomic_DNA"/>
</dbReference>
<organism evidence="8">
    <name type="scientific">freshwater metagenome</name>
    <dbReference type="NCBI Taxonomy" id="449393"/>
    <lineage>
        <taxon>unclassified sequences</taxon>
        <taxon>metagenomes</taxon>
        <taxon>ecological metagenomes</taxon>
    </lineage>
</organism>
<evidence type="ECO:0000256" key="4">
    <source>
        <dbReference type="ARBA" id="ARBA00022741"/>
    </source>
</evidence>
<dbReference type="CDD" id="cd00071">
    <property type="entry name" value="GMPK"/>
    <property type="match status" value="1"/>
</dbReference>
<evidence type="ECO:0000313" key="8">
    <source>
        <dbReference type="EMBL" id="CAB4548791.1"/>
    </source>
</evidence>
<gene>
    <name evidence="8" type="ORF">UFOPK1433_00983</name>
</gene>
<dbReference type="InterPro" id="IPR017665">
    <property type="entry name" value="Guanylate_kinase"/>
</dbReference>
<evidence type="ECO:0000259" key="7">
    <source>
        <dbReference type="PROSITE" id="PS50052"/>
    </source>
</evidence>
<dbReference type="NCBIfam" id="TIGR03263">
    <property type="entry name" value="guanyl_kin"/>
    <property type="match status" value="1"/>
</dbReference>
<dbReference type="GO" id="GO:0005524">
    <property type="term" value="F:ATP binding"/>
    <property type="evidence" value="ECO:0007669"/>
    <property type="project" value="UniProtKB-KW"/>
</dbReference>
<keyword evidence="3" id="KW-0808">Transferase</keyword>
<dbReference type="PANTHER" id="PTHR23117:SF13">
    <property type="entry name" value="GUANYLATE KINASE"/>
    <property type="match status" value="1"/>
</dbReference>
<proteinExistence type="inferred from homology"/>
<dbReference type="GO" id="GO:0005829">
    <property type="term" value="C:cytosol"/>
    <property type="evidence" value="ECO:0007669"/>
    <property type="project" value="TreeGrafter"/>
</dbReference>
<feature type="domain" description="Guanylate kinase-like" evidence="7">
    <location>
        <begin position="3"/>
        <end position="182"/>
    </location>
</feature>
<dbReference type="AlphaFoldDB" id="A0A6J6CBT9"/>
<dbReference type="Gene3D" id="3.40.50.300">
    <property type="entry name" value="P-loop containing nucleotide triphosphate hydrolases"/>
    <property type="match status" value="1"/>
</dbReference>
<dbReference type="PANTHER" id="PTHR23117">
    <property type="entry name" value="GUANYLATE KINASE-RELATED"/>
    <property type="match status" value="1"/>
</dbReference>
<dbReference type="SUPFAM" id="SSF52540">
    <property type="entry name" value="P-loop containing nucleoside triphosphate hydrolases"/>
    <property type="match status" value="1"/>
</dbReference>
<evidence type="ECO:0000256" key="2">
    <source>
        <dbReference type="ARBA" id="ARBA00012961"/>
    </source>
</evidence>
<accession>A0A6J6CBT9</accession>
<evidence type="ECO:0000256" key="3">
    <source>
        <dbReference type="ARBA" id="ARBA00022679"/>
    </source>
</evidence>
<name>A0A6J6CBT9_9ZZZZ</name>
<dbReference type="HAMAP" id="MF_00328">
    <property type="entry name" value="Guanylate_kinase"/>
    <property type="match status" value="1"/>
</dbReference>
<dbReference type="EC" id="2.7.4.8" evidence="2"/>
<dbReference type="FunFam" id="3.30.63.10:FF:000002">
    <property type="entry name" value="Guanylate kinase 1"/>
    <property type="match status" value="1"/>
</dbReference>
<dbReference type="Gene3D" id="3.30.63.10">
    <property type="entry name" value="Guanylate Kinase phosphate binding domain"/>
    <property type="match status" value="1"/>
</dbReference>
<dbReference type="PROSITE" id="PS50052">
    <property type="entry name" value="GUANYLATE_KINASE_2"/>
    <property type="match status" value="1"/>
</dbReference>
<evidence type="ECO:0000256" key="6">
    <source>
        <dbReference type="ARBA" id="ARBA00022840"/>
    </source>
</evidence>
<keyword evidence="5" id="KW-0418">Kinase</keyword>
<evidence type="ECO:0000256" key="5">
    <source>
        <dbReference type="ARBA" id="ARBA00022777"/>
    </source>
</evidence>
<protein>
    <recommendedName>
        <fullName evidence="2">guanylate kinase</fullName>
        <ecNumber evidence="2">2.7.4.8</ecNumber>
    </recommendedName>
</protein>
<sequence>MSSRLAVIAGPTAVGKGTVVRHLLSTHPEIKLSVSATTREPRPGEIDGKDYFFWSQERFDAAIANQELLEYATVHGLNRYGTPKAPVLAALARGEKIVLEIDIQGAMQVKMAMPEALTIFILPPSWEELVRRLSTRGTEDAAEQAKRLQTAVVELAAAEHFEHTVINDDVDKCANKVLQLIT</sequence>
<dbReference type="GO" id="GO:0004385">
    <property type="term" value="F:GMP kinase activity"/>
    <property type="evidence" value="ECO:0007669"/>
    <property type="project" value="UniProtKB-EC"/>
</dbReference>
<keyword evidence="6" id="KW-0067">ATP-binding</keyword>
<keyword evidence="4" id="KW-0547">Nucleotide-binding</keyword>
<dbReference type="InterPro" id="IPR008145">
    <property type="entry name" value="GK/Ca_channel_bsu"/>
</dbReference>
<dbReference type="SMART" id="SM00072">
    <property type="entry name" value="GuKc"/>
    <property type="match status" value="1"/>
</dbReference>
<reference evidence="8" key="1">
    <citation type="submission" date="2020-05" db="EMBL/GenBank/DDBJ databases">
        <authorList>
            <person name="Chiriac C."/>
            <person name="Salcher M."/>
            <person name="Ghai R."/>
            <person name="Kavagutti S V."/>
        </authorList>
    </citation>
    <scope>NUCLEOTIDE SEQUENCE</scope>
</reference>
<evidence type="ECO:0000256" key="1">
    <source>
        <dbReference type="ARBA" id="ARBA00005790"/>
    </source>
</evidence>
<dbReference type="InterPro" id="IPR008144">
    <property type="entry name" value="Guanylate_kin-like_dom"/>
</dbReference>